<dbReference type="InterPro" id="IPR050384">
    <property type="entry name" value="Endophilin_SH3RF"/>
</dbReference>
<gene>
    <name evidence="4" type="ORF">ES332_D05G308100v1</name>
</gene>
<dbReference type="AlphaFoldDB" id="A0A5D2L244"/>
<evidence type="ECO:0000313" key="4">
    <source>
        <dbReference type="EMBL" id="TYH73144.1"/>
    </source>
</evidence>
<reference evidence="4 5" key="1">
    <citation type="submission" date="2019-07" db="EMBL/GenBank/DDBJ databases">
        <title>WGS assembly of Gossypium tomentosum.</title>
        <authorList>
            <person name="Chen Z.J."/>
            <person name="Sreedasyam A."/>
            <person name="Ando A."/>
            <person name="Song Q."/>
            <person name="De L."/>
            <person name="Hulse-Kemp A."/>
            <person name="Ding M."/>
            <person name="Ye W."/>
            <person name="Kirkbride R."/>
            <person name="Jenkins J."/>
            <person name="Plott C."/>
            <person name="Lovell J."/>
            <person name="Lin Y.-M."/>
            <person name="Vaughn R."/>
            <person name="Liu B."/>
            <person name="Li W."/>
            <person name="Simpson S."/>
            <person name="Scheffler B."/>
            <person name="Saski C."/>
            <person name="Grover C."/>
            <person name="Hu G."/>
            <person name="Conover J."/>
            <person name="Carlson J."/>
            <person name="Shu S."/>
            <person name="Boston L."/>
            <person name="Williams M."/>
            <person name="Peterson D."/>
            <person name="Mcgee K."/>
            <person name="Jones D."/>
            <person name="Wendel J."/>
            <person name="Stelly D."/>
            <person name="Grimwood J."/>
            <person name="Schmutz J."/>
        </authorList>
    </citation>
    <scope>NUCLEOTIDE SEQUENCE [LARGE SCALE GENOMIC DNA]</scope>
    <source>
        <strain evidence="4">7179.01</strain>
    </source>
</reference>
<dbReference type="SUPFAM" id="SSF103657">
    <property type="entry name" value="BAR/IMD domain-like"/>
    <property type="match status" value="1"/>
</dbReference>
<evidence type="ECO:0000256" key="1">
    <source>
        <dbReference type="ARBA" id="ARBA00022443"/>
    </source>
</evidence>
<evidence type="ECO:0000256" key="2">
    <source>
        <dbReference type="PROSITE-ProRule" id="PRU00192"/>
    </source>
</evidence>
<sequence length="321" mass="35573">MEAIKKQATKLREQVAKQQQAVLRHLGHFSNEDVTVDEADLQCHQKLQDLYSSTKAAKHLQRNIVRGIEGFIATSSKLIEISRKLADDCCKYGVEDQNTGSSLAKAALHFGNSHKSIEDERETLLGILGERVSEPLRALITGAPLEDARHLTHRYDRFRQEVEAQAADVLRRRSKTREADISAESYMKLKQAEARLADLKSSMMVLGREATAAMLSAEDQQQKITFQLLLAMVDAEKSYHQHVLASLEKLHAEVVHPFDAEADGELSLAVGDYVVVRQVGPSGWSEGECKGKAGWFPSAYVERQEKAPASKLIEPNSAASA</sequence>
<dbReference type="InterPro" id="IPR036028">
    <property type="entry name" value="SH3-like_dom_sf"/>
</dbReference>
<dbReference type="PROSITE" id="PS50002">
    <property type="entry name" value="SH3"/>
    <property type="match status" value="1"/>
</dbReference>
<organism evidence="4 5">
    <name type="scientific">Gossypium tomentosum</name>
    <name type="common">Hawaiian cotton</name>
    <name type="synonym">Gossypium sandvicense</name>
    <dbReference type="NCBI Taxonomy" id="34277"/>
    <lineage>
        <taxon>Eukaryota</taxon>
        <taxon>Viridiplantae</taxon>
        <taxon>Streptophyta</taxon>
        <taxon>Embryophyta</taxon>
        <taxon>Tracheophyta</taxon>
        <taxon>Spermatophyta</taxon>
        <taxon>Magnoliopsida</taxon>
        <taxon>eudicotyledons</taxon>
        <taxon>Gunneridae</taxon>
        <taxon>Pentapetalae</taxon>
        <taxon>rosids</taxon>
        <taxon>malvids</taxon>
        <taxon>Malvales</taxon>
        <taxon>Malvaceae</taxon>
        <taxon>Malvoideae</taxon>
        <taxon>Gossypium</taxon>
    </lineage>
</organism>
<dbReference type="PANTHER" id="PTHR14167">
    <property type="entry name" value="SH3 DOMAIN-CONTAINING"/>
    <property type="match status" value="1"/>
</dbReference>
<protein>
    <recommendedName>
        <fullName evidence="3">SH3 domain-containing protein</fullName>
    </recommendedName>
</protein>
<dbReference type="SUPFAM" id="SSF50044">
    <property type="entry name" value="SH3-domain"/>
    <property type="match status" value="1"/>
</dbReference>
<dbReference type="PANTHER" id="PTHR14167:SF30">
    <property type="entry name" value="SH3 DOMAIN-CONTAINING PROTEIN 1"/>
    <property type="match status" value="1"/>
</dbReference>
<feature type="domain" description="SH3" evidence="3">
    <location>
        <begin position="247"/>
        <end position="306"/>
    </location>
</feature>
<dbReference type="Gene3D" id="2.30.30.40">
    <property type="entry name" value="SH3 Domains"/>
    <property type="match status" value="1"/>
</dbReference>
<dbReference type="InterPro" id="IPR027267">
    <property type="entry name" value="AH/BAR_dom_sf"/>
</dbReference>
<name>A0A5D2L244_GOSTO</name>
<dbReference type="CDD" id="cd11839">
    <property type="entry name" value="SH3_Intersectin_4"/>
    <property type="match status" value="1"/>
</dbReference>
<dbReference type="EMBL" id="CM017627">
    <property type="protein sequence ID" value="TYH73144.1"/>
    <property type="molecule type" value="Genomic_DNA"/>
</dbReference>
<dbReference type="Gene3D" id="1.20.1270.60">
    <property type="entry name" value="Arfaptin homology (AH) domain/BAR domain"/>
    <property type="match status" value="1"/>
</dbReference>
<evidence type="ECO:0000313" key="5">
    <source>
        <dbReference type="Proteomes" id="UP000322667"/>
    </source>
</evidence>
<evidence type="ECO:0000259" key="3">
    <source>
        <dbReference type="PROSITE" id="PS50002"/>
    </source>
</evidence>
<keyword evidence="1 2" id="KW-0728">SH3 domain</keyword>
<dbReference type="PRINTS" id="PR00499">
    <property type="entry name" value="P67PHOX"/>
</dbReference>
<proteinExistence type="predicted"/>
<dbReference type="Proteomes" id="UP000322667">
    <property type="component" value="Chromosome D05"/>
</dbReference>
<keyword evidence="5" id="KW-1185">Reference proteome</keyword>
<dbReference type="Pfam" id="PF14604">
    <property type="entry name" value="SH3_9"/>
    <property type="match status" value="1"/>
</dbReference>
<dbReference type="InterPro" id="IPR001452">
    <property type="entry name" value="SH3_domain"/>
</dbReference>
<dbReference type="SMART" id="SM00326">
    <property type="entry name" value="SH3"/>
    <property type="match status" value="1"/>
</dbReference>
<accession>A0A5D2L244</accession>